<evidence type="ECO:0000256" key="1">
    <source>
        <dbReference type="SAM" id="MobiDB-lite"/>
    </source>
</evidence>
<dbReference type="GO" id="GO:0003743">
    <property type="term" value="F:translation initiation factor activity"/>
    <property type="evidence" value="ECO:0007669"/>
    <property type="project" value="UniProtKB-KW"/>
</dbReference>
<feature type="compositionally biased region" description="Basic and acidic residues" evidence="1">
    <location>
        <begin position="187"/>
        <end position="225"/>
    </location>
</feature>
<keyword evidence="3" id="KW-1185">Reference proteome</keyword>
<feature type="compositionally biased region" description="Basic and acidic residues" evidence="1">
    <location>
        <begin position="161"/>
        <end position="178"/>
    </location>
</feature>
<dbReference type="AlphaFoldDB" id="A0A9X2YZD1"/>
<keyword evidence="2" id="KW-0396">Initiation factor</keyword>
<keyword evidence="2" id="KW-0648">Protein biosynthesis</keyword>
<comment type="caution">
    <text evidence="2">The sequence shown here is derived from an EMBL/GenBank/DDBJ whole genome shotgun (WGS) entry which is preliminary data.</text>
</comment>
<dbReference type="EMBL" id="JACKVK010000005">
    <property type="protein sequence ID" value="MCV7420345.1"/>
    <property type="molecule type" value="Genomic_DNA"/>
</dbReference>
<protein>
    <submittedName>
        <fullName evidence="2">IF2 family translation initiation factor</fullName>
    </submittedName>
</protein>
<sequence>MSIVTIPRTILRLQYQLVRLPLQLIEERVVSRLDAEAPARLVYERSLGVLDATVGNALGDARLKRTGASLAKRSDELARAARLEDAANEELRRAEADLRASRENVVDEVRDARAQREQSVDEAAAAAEKRTRAAADAAQRRAGATKKEADDIAARLTKQAEAAKRADEQRIESVEKRVTAAAEDTLDDARQKQDAARAKRADADRLEELADTEKEKRRAERSTDS</sequence>
<dbReference type="RefSeq" id="WP_263995135.1">
    <property type="nucleotide sequence ID" value="NZ_JACKVK010000005.1"/>
</dbReference>
<evidence type="ECO:0000313" key="3">
    <source>
        <dbReference type="Proteomes" id="UP001141629"/>
    </source>
</evidence>
<feature type="region of interest" description="Disordered" evidence="1">
    <location>
        <begin position="111"/>
        <end position="225"/>
    </location>
</feature>
<evidence type="ECO:0000313" key="2">
    <source>
        <dbReference type="EMBL" id="MCV7420345.1"/>
    </source>
</evidence>
<organism evidence="2 3">
    <name type="scientific">Mycobacterium yunnanensis</name>
    <dbReference type="NCBI Taxonomy" id="368477"/>
    <lineage>
        <taxon>Bacteria</taxon>
        <taxon>Bacillati</taxon>
        <taxon>Actinomycetota</taxon>
        <taxon>Actinomycetes</taxon>
        <taxon>Mycobacteriales</taxon>
        <taxon>Mycobacteriaceae</taxon>
        <taxon>Mycobacterium</taxon>
    </lineage>
</organism>
<gene>
    <name evidence="2" type="ORF">H7K45_07320</name>
</gene>
<reference evidence="2" key="1">
    <citation type="submission" date="2020-07" db="EMBL/GenBank/DDBJ databases">
        <authorList>
            <person name="Pettersson B.M.F."/>
            <person name="Behra P.R.K."/>
            <person name="Ramesh M."/>
            <person name="Das S."/>
            <person name="Dasgupta S."/>
            <person name="Kirsebom L.A."/>
        </authorList>
    </citation>
    <scope>NUCLEOTIDE SEQUENCE</scope>
    <source>
        <strain evidence="2">DSM 44838</strain>
    </source>
</reference>
<dbReference type="Proteomes" id="UP001141629">
    <property type="component" value="Unassembled WGS sequence"/>
</dbReference>
<accession>A0A9X2YZD1</accession>
<name>A0A9X2YZD1_9MYCO</name>
<reference evidence="2" key="2">
    <citation type="journal article" date="2022" name="BMC Genomics">
        <title>Comparative genome analysis of mycobacteria focusing on tRNA and non-coding RNA.</title>
        <authorList>
            <person name="Behra P.R.K."/>
            <person name="Pettersson B.M.F."/>
            <person name="Ramesh M."/>
            <person name="Das S."/>
            <person name="Dasgupta S."/>
            <person name="Kirsebom L.A."/>
        </authorList>
    </citation>
    <scope>NUCLEOTIDE SEQUENCE</scope>
    <source>
        <strain evidence="2">DSM 44838</strain>
    </source>
</reference>
<proteinExistence type="predicted"/>